<keyword evidence="4" id="KW-0813">Transport</keyword>
<comment type="subcellular location">
    <subcellularLocation>
        <location evidence="1">Cell membrane</location>
        <topology evidence="1">Multi-pass membrane protein</topology>
    </subcellularLocation>
</comment>
<dbReference type="Pfam" id="PF00873">
    <property type="entry name" value="ACR_tran"/>
    <property type="match status" value="1"/>
</dbReference>
<comment type="similarity">
    <text evidence="3">Belongs to the resistance-nodulation-cell division (RND) (TC 2.A.6) family.</text>
</comment>
<evidence type="ECO:0000313" key="11">
    <source>
        <dbReference type="Proteomes" id="UP000248987"/>
    </source>
</evidence>
<evidence type="ECO:0000256" key="2">
    <source>
        <dbReference type="ARBA" id="ARBA00007613"/>
    </source>
</evidence>
<dbReference type="GO" id="GO:0008324">
    <property type="term" value="F:monoatomic cation transmembrane transporter activity"/>
    <property type="evidence" value="ECO:0007669"/>
    <property type="project" value="InterPro"/>
</dbReference>
<dbReference type="GO" id="GO:0042910">
    <property type="term" value="F:xenobiotic transmembrane transporter activity"/>
    <property type="evidence" value="ECO:0007669"/>
    <property type="project" value="TreeGrafter"/>
</dbReference>
<comment type="caution">
    <text evidence="10">The sequence shown here is derived from an EMBL/GenBank/DDBJ whole genome shotgun (WGS) entry which is preliminary data.</text>
</comment>
<feature type="transmembrane region" description="Helical" evidence="9">
    <location>
        <begin position="21"/>
        <end position="45"/>
    </location>
</feature>
<dbReference type="PRINTS" id="PR00702">
    <property type="entry name" value="ACRIFLAVINRP"/>
</dbReference>
<feature type="transmembrane region" description="Helical" evidence="9">
    <location>
        <begin position="500"/>
        <end position="523"/>
    </location>
</feature>
<dbReference type="NCBIfam" id="TIGR00914">
    <property type="entry name" value="2A0601"/>
    <property type="match status" value="1"/>
</dbReference>
<dbReference type="InterPro" id="IPR001036">
    <property type="entry name" value="Acrflvin-R"/>
</dbReference>
<feature type="transmembrane region" description="Helical" evidence="9">
    <location>
        <begin position="353"/>
        <end position="376"/>
    </location>
</feature>
<dbReference type="PANTHER" id="PTHR32063">
    <property type="match status" value="1"/>
</dbReference>
<keyword evidence="6 9" id="KW-0812">Transmembrane</keyword>
<evidence type="ECO:0000256" key="3">
    <source>
        <dbReference type="ARBA" id="ARBA00010942"/>
    </source>
</evidence>
<dbReference type="SUPFAM" id="SSF56954">
    <property type="entry name" value="Outer membrane efflux proteins (OEP)"/>
    <property type="match status" value="1"/>
</dbReference>
<evidence type="ECO:0000256" key="8">
    <source>
        <dbReference type="ARBA" id="ARBA00023136"/>
    </source>
</evidence>
<feature type="transmembrane region" description="Helical" evidence="9">
    <location>
        <begin position="383"/>
        <end position="403"/>
    </location>
</feature>
<feature type="transmembrane region" description="Helical" evidence="9">
    <location>
        <begin position="921"/>
        <end position="940"/>
    </location>
</feature>
<evidence type="ECO:0000256" key="1">
    <source>
        <dbReference type="ARBA" id="ARBA00004651"/>
    </source>
</evidence>
<dbReference type="Gene3D" id="3.30.70.1440">
    <property type="entry name" value="Multidrug efflux transporter AcrB pore domain"/>
    <property type="match status" value="1"/>
</dbReference>
<feature type="transmembrane region" description="Helical" evidence="9">
    <location>
        <begin position="468"/>
        <end position="488"/>
    </location>
</feature>
<dbReference type="Pfam" id="PF02321">
    <property type="entry name" value="OEP"/>
    <property type="match status" value="1"/>
</dbReference>
<dbReference type="EMBL" id="QLLQ01000006">
    <property type="protein sequence ID" value="RAJ24483.1"/>
    <property type="molecule type" value="Genomic_DNA"/>
</dbReference>
<keyword evidence="7 9" id="KW-1133">Transmembrane helix</keyword>
<proteinExistence type="inferred from homology"/>
<keyword evidence="8 9" id="KW-0472">Membrane</keyword>
<dbReference type="Gene3D" id="1.20.1600.10">
    <property type="entry name" value="Outer membrane efflux proteins (OEP)"/>
    <property type="match status" value="1"/>
</dbReference>
<feature type="transmembrane region" description="Helical" evidence="9">
    <location>
        <begin position="992"/>
        <end position="1013"/>
    </location>
</feature>
<feature type="transmembrane region" description="Helical" evidence="9">
    <location>
        <begin position="1025"/>
        <end position="1051"/>
    </location>
</feature>
<feature type="transmembrane region" description="Helical" evidence="9">
    <location>
        <begin position="409"/>
        <end position="433"/>
    </location>
</feature>
<comment type="similarity">
    <text evidence="2">Belongs to the outer membrane factor (OMF) (TC 1.B.17) family.</text>
</comment>
<dbReference type="GO" id="GO:0015562">
    <property type="term" value="F:efflux transmembrane transporter activity"/>
    <property type="evidence" value="ECO:0007669"/>
    <property type="project" value="InterPro"/>
</dbReference>
<evidence type="ECO:0000256" key="7">
    <source>
        <dbReference type="ARBA" id="ARBA00022989"/>
    </source>
</evidence>
<dbReference type="InterPro" id="IPR027463">
    <property type="entry name" value="AcrB_DN_DC_subdom"/>
</dbReference>
<evidence type="ECO:0000256" key="9">
    <source>
        <dbReference type="SAM" id="Phobius"/>
    </source>
</evidence>
<dbReference type="GO" id="GO:0005886">
    <property type="term" value="C:plasma membrane"/>
    <property type="evidence" value="ECO:0007669"/>
    <property type="project" value="UniProtKB-SubCell"/>
</dbReference>
<dbReference type="SUPFAM" id="SSF82866">
    <property type="entry name" value="Multidrug efflux transporter AcrB transmembrane domain"/>
    <property type="match status" value="2"/>
</dbReference>
<feature type="transmembrane region" description="Helical" evidence="9">
    <location>
        <begin position="1063"/>
        <end position="1080"/>
    </location>
</feature>
<gene>
    <name evidence="10" type="ORF">LX77_02037</name>
</gene>
<reference evidence="10 11" key="1">
    <citation type="submission" date="2018-06" db="EMBL/GenBank/DDBJ databases">
        <title>Genomic Encyclopedia of Archaeal and Bacterial Type Strains, Phase II (KMG-II): from individual species to whole genera.</title>
        <authorList>
            <person name="Goeker M."/>
        </authorList>
    </citation>
    <scope>NUCLEOTIDE SEQUENCE [LARGE SCALE GENOMIC DNA]</scope>
    <source>
        <strain evidence="10 11">DSM 12408</strain>
    </source>
</reference>
<evidence type="ECO:0000313" key="10">
    <source>
        <dbReference type="EMBL" id="RAJ24483.1"/>
    </source>
</evidence>
<dbReference type="Gene3D" id="3.30.70.1320">
    <property type="entry name" value="Multidrug efflux transporter AcrB pore domain like"/>
    <property type="match status" value="1"/>
</dbReference>
<feature type="transmembrane region" description="Helical" evidence="9">
    <location>
        <begin position="895"/>
        <end position="914"/>
    </location>
</feature>
<dbReference type="Proteomes" id="UP000248987">
    <property type="component" value="Unassembled WGS sequence"/>
</dbReference>
<dbReference type="SUPFAM" id="SSF82714">
    <property type="entry name" value="Multidrug efflux transporter AcrB TolC docking domain, DN and DC subdomains"/>
    <property type="match status" value="2"/>
</dbReference>
<dbReference type="InterPro" id="IPR003423">
    <property type="entry name" value="OMP_efflux"/>
</dbReference>
<dbReference type="InterPro" id="IPR004763">
    <property type="entry name" value="CusA-like"/>
</dbReference>
<keyword evidence="5" id="KW-1003">Cell membrane</keyword>
<evidence type="ECO:0000256" key="5">
    <source>
        <dbReference type="ARBA" id="ARBA00022475"/>
    </source>
</evidence>
<dbReference type="Gene3D" id="1.20.1640.10">
    <property type="entry name" value="Multidrug efflux transporter AcrB transmembrane domain"/>
    <property type="match status" value="2"/>
</dbReference>
<dbReference type="Gene3D" id="3.30.2090.10">
    <property type="entry name" value="Multidrug efflux transporter AcrB TolC docking domain, DN and DC subdomains"/>
    <property type="match status" value="2"/>
</dbReference>
<feature type="transmembrane region" description="Helical" evidence="9">
    <location>
        <begin position="557"/>
        <end position="577"/>
    </location>
</feature>
<organism evidence="10 11">
    <name type="scientific">Gelidibacter algens</name>
    <dbReference type="NCBI Taxonomy" id="49280"/>
    <lineage>
        <taxon>Bacteria</taxon>
        <taxon>Pseudomonadati</taxon>
        <taxon>Bacteroidota</taxon>
        <taxon>Flavobacteriia</taxon>
        <taxon>Flavobacteriales</taxon>
        <taxon>Flavobacteriaceae</taxon>
        <taxon>Gelidibacter</taxon>
    </lineage>
</organism>
<dbReference type="Gene3D" id="3.30.70.1430">
    <property type="entry name" value="Multidrug efflux transporter AcrB pore domain"/>
    <property type="match status" value="2"/>
</dbReference>
<protein>
    <submittedName>
        <fullName evidence="10">Cobalt-zinc-cadmium resistance protein CzcA</fullName>
    </submittedName>
</protein>
<accession>A0A327S9Z3</accession>
<dbReference type="SUPFAM" id="SSF82693">
    <property type="entry name" value="Multidrug efflux transporter AcrB pore domain, PN1, PN2, PC1 and PC2 subdomains"/>
    <property type="match status" value="3"/>
</dbReference>
<evidence type="ECO:0000256" key="6">
    <source>
        <dbReference type="ARBA" id="ARBA00022692"/>
    </source>
</evidence>
<dbReference type="PANTHER" id="PTHR32063:SF24">
    <property type="entry name" value="CATION EFFLUX SYSTEM (ACRB_ACRD_ACRF FAMILY)"/>
    <property type="match status" value="1"/>
</dbReference>
<sequence>MVFSISVITTKNILNRMLDKIIAFSINNKLVIGLFTLALIGWGAYSLTQLPIDAVPDITDNQVMVITISPTLAAQEVEQLVTFPVEQTMVSIPGIKDMRSFSRFGLSIVTIVFEESVDLYWARQQVQERLSIASKDIPEGIGKPEMGPVTTGLGEIYQYVIHTEKGYEDEYDATELRTIQDWIIKRQLLGTPGVAEVSGFGGLVKQYEIAIDPDKLQSLNVTIEDIFSALEKNNQNTGGAYIDKGPNAYFIRSEGLVNNLQELEKIAVKLNNGTPVLVRDVAKVQFGHGVRYGAATRNGEGEVVTGIVMMLKGANSSAVINDVKAKIEQIKETLPEGVTIEPYLDRKGLVDRAIGTVTTNLTEGALIVIFVLILFLGNLRGGLIVASVIPLSMLFAIAMMNLFGVSGNLMSLGAIDFGLIVDGAVIVVESVMFGIHTSKKKYAGVAKLSSAQMDIEVRHSAGKMMNSAAFGQIIILIVYVPILALTGVAGKMFHPMAQTVMFAILGALILSLTYVPMMSALALGRKTEHKRNFSDKMMDFFQRIYQPILEAALHAKLLVLGLAVGLFVITLIVFANMGGEFIPQLDEGDFAVETRVPVGSSIDQMIDVSQKAQTILLNEYPDEVLQVVNKIGSGEIPTDPMPIEAGDMMVILSPKSEWTKAGGREELAAVMKESLSIIPNATFSFQQPIQMRFNELLTGAKQDVVIKIYGEDLNILSDLAGNVGSKIKSVEGVEDLYVEEVTGLPQINIQMNRDKISQYGMNIEDINNTIETAFAGTSAGLVYEGERRFDLVVRLAKDFRTDITDVQNLYVSTPQGNQIPLSQVASISFEPGPVQIQRDNAKRRIIVGFNVRDRDVQSIIEDIKQIMNSKVDMPAGYYVTYGGQFQNLQEANQRLMIALPVALLLILVLLYFTFGSMKQSLLIFTAIPLSAIGGVFALIIRDIPFSISAGIGFIALFGVAVLNGIVLVAEFNRLDKEGVTNIYERVIKGTRVRLRPVLMTATVAALGFLPMALSNSSGAEVQRPLATVVIGGLITATALTLIVLPILYIYFTEGKVKFNLGKKKIVTTLIVIGGLFFPAMQLQAQETNLVQERTITLQQAIEMALQNNNRIKIAQYEIEVEEKGKYGAITIPRTEFSYQSGEFNTPTVRDNQYGVTQRINFPTVYTSQFKLAKARVSSSEQLKVIEENNLIADVKAAYSRYVFLLQNKQLLQRQDSLYGNLNRSSSMRYESGESTKLESVTSATQSMQIKNKLQQNEADMRIAKKKLQVVLNTNDDISIVDSELVRREIDLDIESQSLEQSPFFVYLKQQLEVRKRETNVERNNVLPDIMFGYNTQTFNGAQNSGIANQNFNDDDRFSFFQVGVAIPIFPGGHRAKIEAAKIEEDIAQSRIELNQTQLQGELQNLLQEYYKLQGTLDYYQNEALPQAELIIDNSEKSFKSGDVSYTQYLQNLTLANSIQTEYLNTLYQYNQSIIVIEALLGL</sequence>
<keyword evidence="11" id="KW-1185">Reference proteome</keyword>
<feature type="transmembrane region" description="Helical" evidence="9">
    <location>
        <begin position="946"/>
        <end position="971"/>
    </location>
</feature>
<name>A0A327S9Z3_9FLAO</name>
<evidence type="ECO:0000256" key="4">
    <source>
        <dbReference type="ARBA" id="ARBA00022448"/>
    </source>
</evidence>